<feature type="transmembrane region" description="Helical" evidence="7">
    <location>
        <begin position="129"/>
        <end position="147"/>
    </location>
</feature>
<keyword evidence="7" id="KW-0472">Membrane</keyword>
<dbReference type="EMBL" id="JAUIYO010000014">
    <property type="protein sequence ID" value="MFK2826730.1"/>
    <property type="molecule type" value="Genomic_DNA"/>
</dbReference>
<dbReference type="SMART" id="SM00065">
    <property type="entry name" value="GAF"/>
    <property type="match status" value="1"/>
</dbReference>
<evidence type="ECO:0000256" key="6">
    <source>
        <dbReference type="SAM" id="Coils"/>
    </source>
</evidence>
<keyword evidence="3" id="KW-0808">Transferase</keyword>
<keyword evidence="10" id="KW-1185">Reference proteome</keyword>
<feature type="transmembrane region" description="Helical" evidence="7">
    <location>
        <begin position="167"/>
        <end position="185"/>
    </location>
</feature>
<proteinExistence type="predicted"/>
<dbReference type="PANTHER" id="PTHR43711:SF26">
    <property type="entry name" value="SENSOR HISTIDINE KINASE RCSC"/>
    <property type="match status" value="1"/>
</dbReference>
<reference evidence="9 10" key="1">
    <citation type="submission" date="2023-07" db="EMBL/GenBank/DDBJ databases">
        <title>Bacillus lucianemedeirus sp. nov, a new species isolated from an immunobiological production facility.</title>
        <authorList>
            <person name="Costa L.V."/>
            <person name="Miranda R.V.S.L."/>
            <person name="Brandao M.L.L."/>
            <person name="Reis C.M.F."/>
            <person name="Frazao A.M."/>
            <person name="Cruz F.V."/>
            <person name="Baio P.V.P."/>
            <person name="Veras J.F.C."/>
            <person name="Ramos J.N."/>
            <person name="Vieira V."/>
        </authorList>
    </citation>
    <scope>NUCLEOTIDE SEQUENCE [LARGE SCALE GENOMIC DNA]</scope>
    <source>
        <strain evidence="9 10">B190/17</strain>
    </source>
</reference>
<evidence type="ECO:0000256" key="5">
    <source>
        <dbReference type="ARBA" id="ARBA00023012"/>
    </source>
</evidence>
<feature type="transmembrane region" description="Helical" evidence="7">
    <location>
        <begin position="31"/>
        <end position="50"/>
    </location>
</feature>
<name>A0ABW8IC30_9BACI</name>
<protein>
    <recommendedName>
        <fullName evidence="2">histidine kinase</fullName>
        <ecNumber evidence="2">2.7.13.3</ecNumber>
    </recommendedName>
</protein>
<feature type="domain" description="GAF" evidence="8">
    <location>
        <begin position="365"/>
        <end position="511"/>
    </location>
</feature>
<evidence type="ECO:0000256" key="7">
    <source>
        <dbReference type="SAM" id="Phobius"/>
    </source>
</evidence>
<feature type="transmembrane region" description="Helical" evidence="7">
    <location>
        <begin position="7"/>
        <end position="25"/>
    </location>
</feature>
<keyword evidence="6" id="KW-0175">Coiled coil</keyword>
<keyword evidence="5" id="KW-0902">Two-component regulatory system</keyword>
<dbReference type="InterPro" id="IPR029016">
    <property type="entry name" value="GAF-like_dom_sf"/>
</dbReference>
<dbReference type="Proteomes" id="UP001619911">
    <property type="component" value="Unassembled WGS sequence"/>
</dbReference>
<dbReference type="InterPro" id="IPR050736">
    <property type="entry name" value="Sensor_HK_Regulatory"/>
</dbReference>
<feature type="transmembrane region" description="Helical" evidence="7">
    <location>
        <begin position="263"/>
        <end position="285"/>
    </location>
</feature>
<sequence length="551" mass="62775">MVPLQKYSITSMVLYIFIYAIWVFLWPEMKLAGAIIGIIGPFLTLIFIAISLQRMKEKEEKTFWIIVFIGCFSYFIGELIWRYRVFYLGIDEPLFGWGDLFYNLFVLIYSVAVFYKVYIQRKEYSTIQVFFDSLIMMTVLTTISWVYFLGPLFSNTTNSTFDVVISLSYPVAVFGILFGVILLFLTSMAFFSPVLLILNTIGITFYIIAETYYVYQSIYHTYNGHFTSLTIVWNSCLLLIGLSSFFSTKVNSIPRKETNLPKFFYIGQTTLPLLSLSILFFLALIKKEAILSYFIGGAALLFLIVIRQVITIFENKTLVRKLKDRTEELEVTQLELMELKNAAEEQSWLKTKIAEVATMYSGISNLDTLAQLFMTKVTLMAGASYGVFYIKKGKGNTERFQKLAAYAYNHQAVGEESFRLGEGLVGQCAVENRILSLDQVPRDYIEITSGLGSAPPANVLIIPVECEGEVLAVIELASLQSFSDLEEKLLKEVMENLGINIKSILGNMQVEKLLQESQALTEELQSQAEELQSQQEELRIMNDRLMLGKHC</sequence>
<evidence type="ECO:0000256" key="3">
    <source>
        <dbReference type="ARBA" id="ARBA00022679"/>
    </source>
</evidence>
<dbReference type="RefSeq" id="WP_404318320.1">
    <property type="nucleotide sequence ID" value="NZ_JAUIYO010000014.1"/>
</dbReference>
<keyword evidence="7" id="KW-1133">Transmembrane helix</keyword>
<evidence type="ECO:0000256" key="4">
    <source>
        <dbReference type="ARBA" id="ARBA00022777"/>
    </source>
</evidence>
<feature type="transmembrane region" description="Helical" evidence="7">
    <location>
        <begin position="190"/>
        <end position="209"/>
    </location>
</feature>
<comment type="catalytic activity">
    <reaction evidence="1">
        <text>ATP + protein L-histidine = ADP + protein N-phospho-L-histidine.</text>
        <dbReference type="EC" id="2.7.13.3"/>
    </reaction>
</comment>
<feature type="transmembrane region" description="Helical" evidence="7">
    <location>
        <begin position="100"/>
        <end position="117"/>
    </location>
</feature>
<keyword evidence="7" id="KW-0812">Transmembrane</keyword>
<dbReference type="InterPro" id="IPR003018">
    <property type="entry name" value="GAF"/>
</dbReference>
<feature type="transmembrane region" description="Helical" evidence="7">
    <location>
        <begin position="62"/>
        <end position="80"/>
    </location>
</feature>
<feature type="transmembrane region" description="Helical" evidence="7">
    <location>
        <begin position="291"/>
        <end position="313"/>
    </location>
</feature>
<comment type="caution">
    <text evidence="9">The sequence shown here is derived from an EMBL/GenBank/DDBJ whole genome shotgun (WGS) entry which is preliminary data.</text>
</comment>
<evidence type="ECO:0000313" key="9">
    <source>
        <dbReference type="EMBL" id="MFK2826730.1"/>
    </source>
</evidence>
<feature type="transmembrane region" description="Helical" evidence="7">
    <location>
        <begin position="229"/>
        <end position="251"/>
    </location>
</feature>
<evidence type="ECO:0000259" key="8">
    <source>
        <dbReference type="SMART" id="SM00065"/>
    </source>
</evidence>
<evidence type="ECO:0000256" key="2">
    <source>
        <dbReference type="ARBA" id="ARBA00012438"/>
    </source>
</evidence>
<dbReference type="SUPFAM" id="SSF55781">
    <property type="entry name" value="GAF domain-like"/>
    <property type="match status" value="1"/>
</dbReference>
<dbReference type="Gene3D" id="3.30.450.40">
    <property type="match status" value="1"/>
</dbReference>
<evidence type="ECO:0000313" key="10">
    <source>
        <dbReference type="Proteomes" id="UP001619911"/>
    </source>
</evidence>
<dbReference type="Pfam" id="PF13185">
    <property type="entry name" value="GAF_2"/>
    <property type="match status" value="1"/>
</dbReference>
<keyword evidence="4" id="KW-0418">Kinase</keyword>
<accession>A0ABW8IC30</accession>
<dbReference type="PANTHER" id="PTHR43711">
    <property type="entry name" value="TWO-COMPONENT HISTIDINE KINASE"/>
    <property type="match status" value="1"/>
</dbReference>
<feature type="coiled-coil region" evidence="6">
    <location>
        <begin position="507"/>
        <end position="544"/>
    </location>
</feature>
<gene>
    <name evidence="9" type="ORF">QYG89_13825</name>
</gene>
<dbReference type="EC" id="2.7.13.3" evidence="2"/>
<evidence type="ECO:0000256" key="1">
    <source>
        <dbReference type="ARBA" id="ARBA00000085"/>
    </source>
</evidence>
<organism evidence="9 10">
    <name type="scientific">Bacillus lumedeiriae</name>
    <dbReference type="NCBI Taxonomy" id="3058829"/>
    <lineage>
        <taxon>Bacteria</taxon>
        <taxon>Bacillati</taxon>
        <taxon>Bacillota</taxon>
        <taxon>Bacilli</taxon>
        <taxon>Bacillales</taxon>
        <taxon>Bacillaceae</taxon>
        <taxon>Bacillus</taxon>
    </lineage>
</organism>